<dbReference type="Proteomes" id="UP000829069">
    <property type="component" value="Chromosome"/>
</dbReference>
<name>A0ABY3W5G5_9MICC</name>
<dbReference type="InterPro" id="IPR046553">
    <property type="entry name" value="DUF6707"/>
</dbReference>
<dbReference type="Pfam" id="PF20453">
    <property type="entry name" value="DUF6707"/>
    <property type="match status" value="1"/>
</dbReference>
<gene>
    <name evidence="1" type="ORF">MNQ99_16565</name>
</gene>
<protein>
    <submittedName>
        <fullName evidence="1">Uncharacterized protein</fullName>
    </submittedName>
</protein>
<evidence type="ECO:0000313" key="1">
    <source>
        <dbReference type="EMBL" id="UNK45509.1"/>
    </source>
</evidence>
<organism evidence="1 2">
    <name type="scientific">Arthrobacter sulfonylureivorans</name>
    <dbReference type="NCBI Taxonomy" id="2486855"/>
    <lineage>
        <taxon>Bacteria</taxon>
        <taxon>Bacillati</taxon>
        <taxon>Actinomycetota</taxon>
        <taxon>Actinomycetes</taxon>
        <taxon>Micrococcales</taxon>
        <taxon>Micrococcaceae</taxon>
        <taxon>Arthrobacter</taxon>
    </lineage>
</organism>
<proteinExistence type="predicted"/>
<reference evidence="1 2" key="1">
    <citation type="submission" date="2022-03" db="EMBL/GenBank/DDBJ databases">
        <title>Isotopic signatures of nitrous oxide derived from detoxification processes.</title>
        <authorList>
            <person name="Behrendt U."/>
            <person name="Buchen C."/>
            <person name="Well R."/>
            <person name="Ulrich A."/>
            <person name="Rohe L."/>
            <person name="Kolb S."/>
            <person name="Schloter M."/>
            <person name="Horn M.A."/>
            <person name="Augustin J."/>
        </authorList>
    </citation>
    <scope>NUCLEOTIDE SEQUENCE [LARGE SCALE GENOMIC DNA]</scope>
    <source>
        <strain evidence="1 2">S4-C24</strain>
    </source>
</reference>
<dbReference type="EMBL" id="CP093326">
    <property type="protein sequence ID" value="UNK45509.1"/>
    <property type="molecule type" value="Genomic_DNA"/>
</dbReference>
<accession>A0ABY3W5G5</accession>
<dbReference type="RefSeq" id="WP_127513358.1">
    <property type="nucleotide sequence ID" value="NZ_CP093326.1"/>
</dbReference>
<evidence type="ECO:0000313" key="2">
    <source>
        <dbReference type="Proteomes" id="UP000829069"/>
    </source>
</evidence>
<keyword evidence="2" id="KW-1185">Reference proteome</keyword>
<sequence>MTEQQAETFIHHVKAESVGAGARFLTRSGEHSAPVADTAVVPDDFGTPAVVVATLEDGSRVRIAHGSRIRIASSRRPAQLPGALAQDDLELIPAEEGTPEAVVVAVARAHARNAGVQRLAARLSRGLNAKAGSHLQDVRDLAHTLFVELDDRERALTVCRLIIDQPFDGNFGRWKWIESALAMAAYILRESGSEEDSAEALRLADTLRTPDDADEDPFRAKINAEVRQRQLNEPNLYDKEIHRAMAAADRTAEREWRELRLTALLYLRTHGGSETLEPVELDRRISNELVAIRALDVQQRNS</sequence>